<evidence type="ECO:0000256" key="7">
    <source>
        <dbReference type="ARBA" id="ARBA00022840"/>
    </source>
</evidence>
<evidence type="ECO:0000256" key="11">
    <source>
        <dbReference type="PROSITE-ProRule" id="PRU00221"/>
    </source>
</evidence>
<evidence type="ECO:0000256" key="12">
    <source>
        <dbReference type="PROSITE-ProRule" id="PRU00283"/>
    </source>
</evidence>
<feature type="binding site" evidence="12">
    <location>
        <begin position="99"/>
        <end position="106"/>
    </location>
    <ligand>
        <name>ATP</name>
        <dbReference type="ChEBI" id="CHEBI:30616"/>
    </ligand>
</feature>
<feature type="compositionally biased region" description="Low complexity" evidence="14">
    <location>
        <begin position="470"/>
        <end position="488"/>
    </location>
</feature>
<feature type="coiled-coil region" evidence="13">
    <location>
        <begin position="629"/>
        <end position="827"/>
    </location>
</feature>
<keyword evidence="7 12" id="KW-0067">ATP-binding</keyword>
<feature type="coiled-coil region" evidence="13">
    <location>
        <begin position="881"/>
        <end position="915"/>
    </location>
</feature>
<feature type="region of interest" description="Disordered" evidence="14">
    <location>
        <begin position="459"/>
        <end position="488"/>
    </location>
</feature>
<comment type="similarity">
    <text evidence="12">Belongs to the TRAFAC class myosin-kinesin ATPase superfamily. Kinesin family.</text>
</comment>
<evidence type="ECO:0000256" key="4">
    <source>
        <dbReference type="ARBA" id="ARBA00022701"/>
    </source>
</evidence>
<feature type="region of interest" description="Disordered" evidence="14">
    <location>
        <begin position="1168"/>
        <end position="1202"/>
    </location>
</feature>
<dbReference type="PROSITE" id="PS50294">
    <property type="entry name" value="WD_REPEATS_REGION"/>
    <property type="match status" value="2"/>
</dbReference>
<feature type="coiled-coil region" evidence="13">
    <location>
        <begin position="423"/>
        <end position="457"/>
    </location>
</feature>
<accession>A0ABR1DFX3</accession>
<dbReference type="Proteomes" id="UP001303046">
    <property type="component" value="Unassembled WGS sequence"/>
</dbReference>
<feature type="compositionally biased region" description="Polar residues" evidence="14">
    <location>
        <begin position="1062"/>
        <end position="1078"/>
    </location>
</feature>
<dbReference type="CDD" id="cd22248">
    <property type="entry name" value="Rcc_KIF21"/>
    <property type="match status" value="1"/>
</dbReference>
<evidence type="ECO:0000256" key="9">
    <source>
        <dbReference type="ARBA" id="ARBA00023175"/>
    </source>
</evidence>
<feature type="region of interest" description="Disordered" evidence="14">
    <location>
        <begin position="1056"/>
        <end position="1133"/>
    </location>
</feature>
<keyword evidence="2" id="KW-0963">Cytoplasm</keyword>
<dbReference type="InterPro" id="IPR027417">
    <property type="entry name" value="P-loop_NTPase"/>
</dbReference>
<dbReference type="PRINTS" id="PR00380">
    <property type="entry name" value="KINESINHEAVY"/>
</dbReference>
<keyword evidence="5" id="KW-0677">Repeat</keyword>
<dbReference type="PROSITE" id="PS00411">
    <property type="entry name" value="KINESIN_MOTOR_1"/>
    <property type="match status" value="1"/>
</dbReference>
<organism evidence="16 17">
    <name type="scientific">Necator americanus</name>
    <name type="common">Human hookworm</name>
    <dbReference type="NCBI Taxonomy" id="51031"/>
    <lineage>
        <taxon>Eukaryota</taxon>
        <taxon>Metazoa</taxon>
        <taxon>Ecdysozoa</taxon>
        <taxon>Nematoda</taxon>
        <taxon>Chromadorea</taxon>
        <taxon>Rhabditida</taxon>
        <taxon>Rhabditina</taxon>
        <taxon>Rhabditomorpha</taxon>
        <taxon>Strongyloidea</taxon>
        <taxon>Ancylostomatidae</taxon>
        <taxon>Bunostominae</taxon>
        <taxon>Necator</taxon>
    </lineage>
</organism>
<dbReference type="Pfam" id="PF25764">
    <property type="entry name" value="KIF21A_4th"/>
    <property type="match status" value="1"/>
</dbReference>
<dbReference type="InterPro" id="IPR036322">
    <property type="entry name" value="WD40_repeat_dom_sf"/>
</dbReference>
<dbReference type="Gene3D" id="2.130.10.10">
    <property type="entry name" value="YVTN repeat-like/Quinoprotein amine dehydrogenase"/>
    <property type="match status" value="2"/>
</dbReference>
<dbReference type="SUPFAM" id="SSF52540">
    <property type="entry name" value="P-loop containing nucleoside triphosphate hydrolases"/>
    <property type="match status" value="1"/>
</dbReference>
<feature type="repeat" description="WD" evidence="11">
    <location>
        <begin position="1283"/>
        <end position="1322"/>
    </location>
</feature>
<dbReference type="InterPro" id="IPR015943">
    <property type="entry name" value="WD40/YVTN_repeat-like_dom_sf"/>
</dbReference>
<keyword evidence="10" id="KW-0206">Cytoskeleton</keyword>
<evidence type="ECO:0000256" key="1">
    <source>
        <dbReference type="ARBA" id="ARBA00004245"/>
    </source>
</evidence>
<dbReference type="PROSITE" id="PS50067">
    <property type="entry name" value="KINESIN_MOTOR_2"/>
    <property type="match status" value="1"/>
</dbReference>
<keyword evidence="8 13" id="KW-0175">Coiled coil</keyword>
<dbReference type="CDD" id="cd01372">
    <property type="entry name" value="KISc_KIF4"/>
    <property type="match status" value="1"/>
</dbReference>
<evidence type="ECO:0000256" key="8">
    <source>
        <dbReference type="ARBA" id="ARBA00023054"/>
    </source>
</evidence>
<evidence type="ECO:0000256" key="13">
    <source>
        <dbReference type="SAM" id="Coils"/>
    </source>
</evidence>
<feature type="region of interest" description="Disordered" evidence="14">
    <location>
        <begin position="574"/>
        <end position="609"/>
    </location>
</feature>
<dbReference type="InterPro" id="IPR036961">
    <property type="entry name" value="Kinesin_motor_dom_sf"/>
</dbReference>
<reference evidence="16 17" key="1">
    <citation type="submission" date="2023-08" db="EMBL/GenBank/DDBJ databases">
        <title>A Necator americanus chromosomal reference genome.</title>
        <authorList>
            <person name="Ilik V."/>
            <person name="Petrzelkova K.J."/>
            <person name="Pardy F."/>
            <person name="Fuh T."/>
            <person name="Niatou-Singa F.S."/>
            <person name="Gouil Q."/>
            <person name="Baker L."/>
            <person name="Ritchie M.E."/>
            <person name="Jex A.R."/>
            <person name="Gazzola D."/>
            <person name="Li H."/>
            <person name="Toshio Fujiwara R."/>
            <person name="Zhan B."/>
            <person name="Aroian R.V."/>
            <person name="Pafco B."/>
            <person name="Schwarz E.M."/>
        </authorList>
    </citation>
    <scope>NUCLEOTIDE SEQUENCE [LARGE SCALE GENOMIC DNA]</scope>
    <source>
        <strain evidence="16 17">Aroian</strain>
        <tissue evidence="16">Whole animal</tissue>
    </source>
</reference>
<dbReference type="InterPro" id="IPR001752">
    <property type="entry name" value="Kinesin_motor_dom"/>
</dbReference>
<dbReference type="SMART" id="SM00129">
    <property type="entry name" value="KISc"/>
    <property type="match status" value="1"/>
</dbReference>
<dbReference type="InterPro" id="IPR001680">
    <property type="entry name" value="WD40_rpt"/>
</dbReference>
<feature type="compositionally biased region" description="Acidic residues" evidence="14">
    <location>
        <begin position="588"/>
        <end position="609"/>
    </location>
</feature>
<feature type="domain" description="Kinesin motor" evidence="15">
    <location>
        <begin position="20"/>
        <end position="369"/>
    </location>
</feature>
<dbReference type="EMBL" id="JAVFWL010000004">
    <property type="protein sequence ID" value="KAK6749387.1"/>
    <property type="molecule type" value="Genomic_DNA"/>
</dbReference>
<evidence type="ECO:0000256" key="6">
    <source>
        <dbReference type="ARBA" id="ARBA00022741"/>
    </source>
</evidence>
<comment type="caution">
    <text evidence="16">The sequence shown here is derived from an EMBL/GenBank/DDBJ whole genome shotgun (WGS) entry which is preliminary data.</text>
</comment>
<dbReference type="Gene3D" id="3.40.850.10">
    <property type="entry name" value="Kinesin motor domain"/>
    <property type="match status" value="1"/>
</dbReference>
<comment type="subcellular location">
    <subcellularLocation>
        <location evidence="1">Cytoplasm</location>
        <location evidence="1">Cytoskeleton</location>
    </subcellularLocation>
</comment>
<dbReference type="SUPFAM" id="SSF50978">
    <property type="entry name" value="WD40 repeat-like"/>
    <property type="match status" value="1"/>
</dbReference>
<keyword evidence="6 12" id="KW-0547">Nucleotide-binding</keyword>
<evidence type="ECO:0000256" key="3">
    <source>
        <dbReference type="ARBA" id="ARBA00022574"/>
    </source>
</evidence>
<dbReference type="InterPro" id="IPR019821">
    <property type="entry name" value="Kinesin_motor_CS"/>
</dbReference>
<dbReference type="Pfam" id="PF23203">
    <property type="entry name" value="KIF21A"/>
    <property type="match status" value="1"/>
</dbReference>
<name>A0ABR1DFX3_NECAM</name>
<dbReference type="InterPro" id="IPR019775">
    <property type="entry name" value="WD40_repeat_CS"/>
</dbReference>
<dbReference type="Pfam" id="PF00400">
    <property type="entry name" value="WD40"/>
    <property type="match status" value="1"/>
</dbReference>
<proteinExistence type="inferred from homology"/>
<keyword evidence="3 11" id="KW-0853">WD repeat</keyword>
<keyword evidence="4" id="KW-0493">Microtubule</keyword>
<dbReference type="PANTHER" id="PTHR47969:SF28">
    <property type="entry name" value="KINESIN-LIKE PROTEIN KIF21B"/>
    <property type="match status" value="1"/>
</dbReference>
<gene>
    <name evidence="16" type="primary">Necator_chrIV.g15083</name>
    <name evidence="16" type="ORF">RB195_001788</name>
</gene>
<evidence type="ECO:0000256" key="14">
    <source>
        <dbReference type="SAM" id="MobiDB-lite"/>
    </source>
</evidence>
<sequence length="1606" mass="178923">MDGSSSSSMLSSRGGDVPSTVQVALRIRPQGNREKLEGSRVCTSVIPGEPQVTIGTDRSFTYDHVFDQATKQSEIYDSCIEKLVNGLFDGYNATVLAYGQTGSGKTYTMGTAFDAGAISEHEVGVIPRALAHVFRRVIELKREAQENGMLEPTFDVSVQFIELYNEEIIDLLANDRASSVNVRIHEDAQGEIYLHGVASKAVQDLHSTLEILKNGALNRTVAATNMNEQSSRSHAIFSLHIKQQRVAVAADGPSPNQAIEMELLSAKFHFVDLAGSERLKRTGATGDRAKEGISINCGLLALGNVISALGGASGKVSHVPYRDSKLTRLLQDSLGGNSRTLMIACVSPSDSDFVETLNTMKYANRAKNIKNKVVANQDKSSKLIGELRGRIAALEAELLEFKQGRRTIDGDGIETVNDQYHENVMLTAEINQLRFRVKALQETNEILRNRNVDLMAKATGPNGLISSQTNDENGASSDDANDSSSNDAVMDPVQATLRKYLDELERTRSQLYESQAVSNQLRKEMTKWKNQALLGGSGFPASADHSFSPFGHQQLIDEARADIERLRKTVSVASNEATSDYASHVDTTEEDGTSNDADELDEDEDYDQDVDDEQVFEDDNKGAVLRDNLATLQTEINIKERLIAELEQSDRRLAEVRLTYEKKLTELSAQIKKMEAERDKVLMEAEAKKTDKASQEQAKRIRDEYERKLSDMRNEFRKLQMVEREHKRMQARQERERQELIRYQGELKELKRVKVDLMKKIKDEMKRAQQQQNSNAKRLAAMDKEARRRDNLIRQLENKDRQREQFMKRTNEEIIRLRKAQKEQARQTRSAASQRITPMRTTVSRMARTPVNRGQPPPEVAFSPKQAKMKWTFIEKRLSRLVTQKQTVGKMEEELNRQLEERTRLMDEINNLERRFILAQDVQEREAVADQIDGCQMKLNYVQDQITEIQTAIVDVDGSKDGDAENSDETSDLSNIEGLIEHCANLVEAKYLMQHLFNACLEHAVAAAKADSLNKESEARIQQLEQQSYINEQLLSTVIEDKTLINDVEGMLEQNALKKSRSPSLASLRNGSVSPNHTDGSDSAPLPYRARRHTATADELLYPTEVVEPAATAPKETLKAESGGDEEKKEKKHRIDAAAFLLPSSSSSSTDLPTTPFRRNSKFRNTIANLPPRSFRGGGQAISSRPPPPPPTKRGRLGSRMLSTSRLPSLAEVSARDEVPAIPRERAGADPTRASKSVFARLVPWSTEASPSTLLNRRQGRIVPVRPGTGGTQYRVVSRTATVEGHSKAVLSVAATEDLLISGSKDRTAKLWDLQTGSEVRTLGVHPNNVHAVRFIPNSQLAISVSMYQIRVWDLRTQDCLRVLQSSGQVNDGDGGPAGSRQNTVPFLETVVNAAEVDPSGRLLFTSFGGDVRIWNLEKWASFGRLIGAVNSPRSEVSCLAVSEGADGLPQIFTGSRDHYVKMFQTSVGGEGVYEAMVDFTPPHYDNVTCVVPFGGYVLSASKDKNIMKFALTDYKRDHLELNAHNSFIQGMCLIGEHTERPLLCSVCKEGTMKFWDITTTRRFKIVEEMPKAHSEAINSVCSNRGMVFTASSDQTIGFWKLSVQE</sequence>
<dbReference type="Pfam" id="PF00225">
    <property type="entry name" value="Kinesin"/>
    <property type="match status" value="1"/>
</dbReference>
<dbReference type="SMART" id="SM00320">
    <property type="entry name" value="WD40"/>
    <property type="match status" value="7"/>
</dbReference>
<keyword evidence="17" id="KW-1185">Reference proteome</keyword>
<dbReference type="PROSITE" id="PS50082">
    <property type="entry name" value="WD_REPEATS_2"/>
    <property type="match status" value="3"/>
</dbReference>
<dbReference type="PANTHER" id="PTHR47969">
    <property type="entry name" value="CHROMOSOME-ASSOCIATED KINESIN KIF4A-RELATED"/>
    <property type="match status" value="1"/>
</dbReference>
<keyword evidence="9 12" id="KW-0505">Motor protein</keyword>
<protein>
    <recommendedName>
        <fullName evidence="15">Kinesin motor domain-containing protein</fullName>
    </recommendedName>
</protein>
<evidence type="ECO:0000256" key="5">
    <source>
        <dbReference type="ARBA" id="ARBA00022737"/>
    </source>
</evidence>
<evidence type="ECO:0000256" key="10">
    <source>
        <dbReference type="ARBA" id="ARBA00023212"/>
    </source>
</evidence>
<evidence type="ECO:0000313" key="16">
    <source>
        <dbReference type="EMBL" id="KAK6749387.1"/>
    </source>
</evidence>
<dbReference type="InterPro" id="IPR056532">
    <property type="entry name" value="KIF21A/B_hel_2"/>
</dbReference>
<feature type="repeat" description="WD" evidence="11">
    <location>
        <begin position="1323"/>
        <end position="1363"/>
    </location>
</feature>
<dbReference type="PROSITE" id="PS00678">
    <property type="entry name" value="WD_REPEATS_1"/>
    <property type="match status" value="1"/>
</dbReference>
<feature type="repeat" description="WD" evidence="11">
    <location>
        <begin position="1571"/>
        <end position="1606"/>
    </location>
</feature>
<evidence type="ECO:0000256" key="2">
    <source>
        <dbReference type="ARBA" id="ARBA00022490"/>
    </source>
</evidence>
<dbReference type="CDD" id="cd00200">
    <property type="entry name" value="WD40"/>
    <property type="match status" value="1"/>
</dbReference>
<evidence type="ECO:0000313" key="17">
    <source>
        <dbReference type="Proteomes" id="UP001303046"/>
    </source>
</evidence>
<dbReference type="InterPro" id="IPR027640">
    <property type="entry name" value="Kinesin-like_fam"/>
</dbReference>
<evidence type="ECO:0000259" key="15">
    <source>
        <dbReference type="PROSITE" id="PS50067"/>
    </source>
</evidence>